<gene>
    <name evidence="3" type="ORF">RM552_14930</name>
</gene>
<dbReference type="SUPFAM" id="SSF52096">
    <property type="entry name" value="ClpP/crotonase"/>
    <property type="match status" value="1"/>
</dbReference>
<evidence type="ECO:0000313" key="3">
    <source>
        <dbReference type="EMBL" id="MDT0596146.1"/>
    </source>
</evidence>
<evidence type="ECO:0000256" key="1">
    <source>
        <dbReference type="SAM" id="SignalP"/>
    </source>
</evidence>
<sequence>MHLRLLLCGFILVVSSQVIASENYTNDVTLLKNALETAHPGYNRYISNSELASRWTELEQVVADKPSELEFYTAVSKLLVSLRCEHTKAEFSPKLEKQKRQSFMPFRFRIFDNRMFVEYADSETDLKKGDEIIAINGYPIQRIISQLSPYVERDGYTDHTTVSLLEQNFDLLGSSFEQFFSSAVLQQDTFANEFNILVKKLGADQTTNTSMAAISFDDWIKLSKQPYRLNFKDAVNVEINDTTAVLKVDTFVNYRQPIDAFELFEKVFAEFDNKGITELVVDLRSNGGGSDDAQMALLRHLYQVPFTLVNGAWLSSKPLGPLAEKLSSWDRTAVDIDKTKLPLIDYGRAIPLQALGINAQQQQPAKYAFKGEVVLLTSKKNASASAALLSHIQQQTNVTLVGDATGGNQGGTTATVIAFLTLPESQIVVRVPLIRNRYTIENALDGLGAYPDIYASEQLNDFLSGRDVAMETALSLFEQAK</sequence>
<feature type="signal peptide" evidence="1">
    <location>
        <begin position="1"/>
        <end position="20"/>
    </location>
</feature>
<dbReference type="RefSeq" id="WP_311369671.1">
    <property type="nucleotide sequence ID" value="NZ_JAVRHX010000005.1"/>
</dbReference>
<dbReference type="PANTHER" id="PTHR32060:SF30">
    <property type="entry name" value="CARBOXY-TERMINAL PROCESSING PROTEASE CTPA"/>
    <property type="match status" value="1"/>
</dbReference>
<reference evidence="3 4" key="1">
    <citation type="submission" date="2023-09" db="EMBL/GenBank/DDBJ databases">
        <authorList>
            <person name="Rey-Velasco X."/>
        </authorList>
    </citation>
    <scope>NUCLEOTIDE SEQUENCE [LARGE SCALE GENOMIC DNA]</scope>
    <source>
        <strain evidence="3 4">P117</strain>
    </source>
</reference>
<dbReference type="InterPro" id="IPR005151">
    <property type="entry name" value="Tail-specific_protease"/>
</dbReference>
<dbReference type="Pfam" id="PF03572">
    <property type="entry name" value="Peptidase_S41"/>
    <property type="match status" value="1"/>
</dbReference>
<accession>A0ABU2ZU38</accession>
<name>A0ABU2ZU38_9ALTE</name>
<organism evidence="3 4">
    <name type="scientific">Glaciecola petra</name>
    <dbReference type="NCBI Taxonomy" id="3075602"/>
    <lineage>
        <taxon>Bacteria</taxon>
        <taxon>Pseudomonadati</taxon>
        <taxon>Pseudomonadota</taxon>
        <taxon>Gammaproteobacteria</taxon>
        <taxon>Alteromonadales</taxon>
        <taxon>Alteromonadaceae</taxon>
        <taxon>Glaciecola</taxon>
    </lineage>
</organism>
<dbReference type="PANTHER" id="PTHR32060">
    <property type="entry name" value="TAIL-SPECIFIC PROTEASE"/>
    <property type="match status" value="1"/>
</dbReference>
<comment type="caution">
    <text evidence="3">The sequence shown here is derived from an EMBL/GenBank/DDBJ whole genome shotgun (WGS) entry which is preliminary data.</text>
</comment>
<keyword evidence="1" id="KW-0732">Signal</keyword>
<keyword evidence="4" id="KW-1185">Reference proteome</keyword>
<dbReference type="Proteomes" id="UP001253545">
    <property type="component" value="Unassembled WGS sequence"/>
</dbReference>
<feature type="domain" description="Tail specific protease" evidence="2">
    <location>
        <begin position="243"/>
        <end position="453"/>
    </location>
</feature>
<evidence type="ECO:0000259" key="2">
    <source>
        <dbReference type="Pfam" id="PF03572"/>
    </source>
</evidence>
<evidence type="ECO:0000313" key="4">
    <source>
        <dbReference type="Proteomes" id="UP001253545"/>
    </source>
</evidence>
<dbReference type="InterPro" id="IPR029045">
    <property type="entry name" value="ClpP/crotonase-like_dom_sf"/>
</dbReference>
<feature type="chain" id="PRO_5046392933" evidence="1">
    <location>
        <begin position="21"/>
        <end position="481"/>
    </location>
</feature>
<dbReference type="Gene3D" id="3.90.226.10">
    <property type="entry name" value="2-enoyl-CoA Hydratase, Chain A, domain 1"/>
    <property type="match status" value="1"/>
</dbReference>
<protein>
    <submittedName>
        <fullName evidence="3">S41 family peptidase</fullName>
    </submittedName>
</protein>
<dbReference type="EMBL" id="JAVRHX010000005">
    <property type="protein sequence ID" value="MDT0596146.1"/>
    <property type="molecule type" value="Genomic_DNA"/>
</dbReference>
<proteinExistence type="predicted"/>